<reference evidence="5" key="1">
    <citation type="submission" date="2023-08" db="EMBL/GenBank/DDBJ databases">
        <title>Black Yeasts Isolated from many extreme environments.</title>
        <authorList>
            <person name="Coleine C."/>
            <person name="Stajich J.E."/>
            <person name="Selbmann L."/>
        </authorList>
    </citation>
    <scope>NUCLEOTIDE SEQUENCE</scope>
    <source>
        <strain evidence="5">CCFEE 5810</strain>
    </source>
</reference>
<protein>
    <recommendedName>
        <fullName evidence="7">Fungal N-terminal domain-containing protein</fullName>
    </recommendedName>
</protein>
<accession>A0AAN7ZMY6</accession>
<evidence type="ECO:0000256" key="4">
    <source>
        <dbReference type="SAM" id="MobiDB-lite"/>
    </source>
</evidence>
<feature type="repeat" description="ANK" evidence="3">
    <location>
        <begin position="482"/>
        <end position="514"/>
    </location>
</feature>
<keyword evidence="1" id="KW-0677">Repeat</keyword>
<dbReference type="AlphaFoldDB" id="A0AAN7ZMY6"/>
<evidence type="ECO:0008006" key="7">
    <source>
        <dbReference type="Google" id="ProtNLM"/>
    </source>
</evidence>
<feature type="repeat" description="ANK" evidence="3">
    <location>
        <begin position="449"/>
        <end position="481"/>
    </location>
</feature>
<dbReference type="PANTHER" id="PTHR24173:SF74">
    <property type="entry name" value="ANKYRIN REPEAT DOMAIN-CONTAINING PROTEIN 16"/>
    <property type="match status" value="1"/>
</dbReference>
<dbReference type="PROSITE" id="PS50088">
    <property type="entry name" value="ANK_REPEAT"/>
    <property type="match status" value="4"/>
</dbReference>
<dbReference type="Pfam" id="PF12796">
    <property type="entry name" value="Ank_2"/>
    <property type="match status" value="2"/>
</dbReference>
<dbReference type="SUPFAM" id="SSF48403">
    <property type="entry name" value="Ankyrin repeat"/>
    <property type="match status" value="1"/>
</dbReference>
<proteinExistence type="predicted"/>
<evidence type="ECO:0000313" key="6">
    <source>
        <dbReference type="Proteomes" id="UP001310594"/>
    </source>
</evidence>
<dbReference type="SMART" id="SM00248">
    <property type="entry name" value="ANK"/>
    <property type="match status" value="9"/>
</dbReference>
<evidence type="ECO:0000313" key="5">
    <source>
        <dbReference type="EMBL" id="KAK5697892.1"/>
    </source>
</evidence>
<dbReference type="InterPro" id="IPR002110">
    <property type="entry name" value="Ankyrin_rpt"/>
</dbReference>
<dbReference type="Gene3D" id="1.25.40.20">
    <property type="entry name" value="Ankyrin repeat-containing domain"/>
    <property type="match status" value="3"/>
</dbReference>
<dbReference type="Proteomes" id="UP001310594">
    <property type="component" value="Unassembled WGS sequence"/>
</dbReference>
<sequence length="844" mass="91668">MDPLSVAASLIAITQAVSTSGILLGKVLQLRQASSEYQALFNEVEALRGLLLIIKTALMRIQGSSLYDEIREPMQILLSAVQSAVVDLHGMIEYELRASEEPNKHGLPQLSKMAWLKSGGKLKTLRERIRDSRGNLVAGISALNLSTVVEVERHTAMQVQSIRLLVDRESPTSLYDHSDSGSEPTLPTLATQAVQAVTLGPGQLQSGRTSNGVVAVTTTMGQQCSLFCTCSCHKRTQGQTPGWLRSVVGQLMFNYTALLQVKPCDLPSCRQDAQKSRFTYYFPQWMASKALMVAGNVNDLSGMGASWSFRFPVVVPANDRVWWIVRHGNLQALQKLLQDSVYNPYVINEYGTTLLHRAVNSGRPEAYNFLMRVGAQQALEEGSRGNRTAQAMALSTTEYRDYALDGDAVAEELGFTALHLSIALPSSERPVTEQVLKRQHESINARDRNGMTPLSWACRRGDLAATRLLLDWNADINSQDKLGRCALHHATYACDYACAAALLEAGANVDLADVDGHTALFYLSHRGLALVDLLIEQGANINHQDLFGWTPIHQAAQGDDNDELVAAFLRCGADATLQNDNGWTAIHHAVAFDCPDVLSLLIGTQSAPKTKARRTSATNIPRSLSVRSDSGNTISSMLSLATHSTGTRRSRQPSVTQATTGPSKWTSTKDGHNVLHLAGRHAGPAVMTVLAGADLRGINPDQRSCRGSSPDDCFYQHRDEDLMVDQSPSGQAETAWEKLMSAVMQQNGSSGRVDDIEGAHDLDKCNRVGQVEDLTQQHTTPLSKFQSIFSELALDESAILDEEDTLNPPEDSSAAHIGITGGTTAPWYLAAWGSPPPSPSLIAV</sequence>
<dbReference type="PANTHER" id="PTHR24173">
    <property type="entry name" value="ANKYRIN REPEAT CONTAINING"/>
    <property type="match status" value="1"/>
</dbReference>
<feature type="region of interest" description="Disordered" evidence="4">
    <location>
        <begin position="641"/>
        <end position="670"/>
    </location>
</feature>
<evidence type="ECO:0000256" key="2">
    <source>
        <dbReference type="ARBA" id="ARBA00023043"/>
    </source>
</evidence>
<evidence type="ECO:0000256" key="1">
    <source>
        <dbReference type="ARBA" id="ARBA00022737"/>
    </source>
</evidence>
<name>A0AAN7ZMY6_9PEZI</name>
<dbReference type="EMBL" id="JAVRQU010000010">
    <property type="protein sequence ID" value="KAK5697892.1"/>
    <property type="molecule type" value="Genomic_DNA"/>
</dbReference>
<feature type="compositionally biased region" description="Polar residues" evidence="4">
    <location>
        <begin position="652"/>
        <end position="666"/>
    </location>
</feature>
<feature type="repeat" description="ANK" evidence="3">
    <location>
        <begin position="350"/>
        <end position="382"/>
    </location>
</feature>
<dbReference type="InterPro" id="IPR036770">
    <property type="entry name" value="Ankyrin_rpt-contain_sf"/>
</dbReference>
<dbReference type="PROSITE" id="PS50297">
    <property type="entry name" value="ANK_REP_REGION"/>
    <property type="match status" value="2"/>
</dbReference>
<keyword evidence="2 3" id="KW-0040">ANK repeat</keyword>
<organism evidence="5 6">
    <name type="scientific">Elasticomyces elasticus</name>
    <dbReference type="NCBI Taxonomy" id="574655"/>
    <lineage>
        <taxon>Eukaryota</taxon>
        <taxon>Fungi</taxon>
        <taxon>Dikarya</taxon>
        <taxon>Ascomycota</taxon>
        <taxon>Pezizomycotina</taxon>
        <taxon>Dothideomycetes</taxon>
        <taxon>Dothideomycetidae</taxon>
        <taxon>Mycosphaerellales</taxon>
        <taxon>Teratosphaeriaceae</taxon>
        <taxon>Elasticomyces</taxon>
    </lineage>
</organism>
<comment type="caution">
    <text evidence="5">The sequence shown here is derived from an EMBL/GenBank/DDBJ whole genome shotgun (WGS) entry which is preliminary data.</text>
</comment>
<feature type="repeat" description="ANK" evidence="3">
    <location>
        <begin position="547"/>
        <end position="580"/>
    </location>
</feature>
<evidence type="ECO:0000256" key="3">
    <source>
        <dbReference type="PROSITE-ProRule" id="PRU00023"/>
    </source>
</evidence>
<gene>
    <name evidence="5" type="ORF">LTR97_006851</name>
</gene>